<accession>Q76NZ9</accession>
<dbReference type="KEGG" id="ddi:DDB_G0277159"/>
<dbReference type="GeneID" id="8620988"/>
<dbReference type="PaxDb" id="44689-DDB0169173"/>
<feature type="compositionally biased region" description="Low complexity" evidence="1">
    <location>
        <begin position="122"/>
        <end position="137"/>
    </location>
</feature>
<protein>
    <submittedName>
        <fullName evidence="2">Uncharacterized protein</fullName>
    </submittedName>
</protein>
<dbReference type="InParanoid" id="Q76NZ9"/>
<proteinExistence type="predicted"/>
<dbReference type="Proteomes" id="UP000002195">
    <property type="component" value="Unassembled WGS sequence"/>
</dbReference>
<organism evidence="2 3">
    <name type="scientific">Dictyostelium discoideum</name>
    <name type="common">Social amoeba</name>
    <dbReference type="NCBI Taxonomy" id="44689"/>
    <lineage>
        <taxon>Eukaryota</taxon>
        <taxon>Amoebozoa</taxon>
        <taxon>Evosea</taxon>
        <taxon>Eumycetozoa</taxon>
        <taxon>Dictyostelia</taxon>
        <taxon>Dictyosteliales</taxon>
        <taxon>Dictyosteliaceae</taxon>
        <taxon>Dictyostelium</taxon>
    </lineage>
</organism>
<accession>Q54ZS1</accession>
<feature type="region of interest" description="Disordered" evidence="1">
    <location>
        <begin position="116"/>
        <end position="137"/>
    </location>
</feature>
<reference evidence="2 3" key="1">
    <citation type="journal article" date="2005" name="Nature">
        <title>The genome of the social amoeba Dictyostelium discoideum.</title>
        <authorList>
            <consortium name="The Dictyostelium discoideum Sequencing Consortium"/>
            <person name="Eichinger L."/>
            <person name="Pachebat J.A."/>
            <person name="Glockner G."/>
            <person name="Rajandream M.A."/>
            <person name="Sucgang R."/>
            <person name="Berriman M."/>
            <person name="Song J."/>
            <person name="Olsen R."/>
            <person name="Szafranski K."/>
            <person name="Xu Q."/>
            <person name="Tunggal B."/>
            <person name="Kummerfeld S."/>
            <person name="Madera M."/>
            <person name="Konfortov B.A."/>
            <person name="Rivero F."/>
            <person name="Bankier A.T."/>
            <person name="Lehmann R."/>
            <person name="Hamlin N."/>
            <person name="Davies R."/>
            <person name="Gaudet P."/>
            <person name="Fey P."/>
            <person name="Pilcher K."/>
            <person name="Chen G."/>
            <person name="Saunders D."/>
            <person name="Sodergren E."/>
            <person name="Davis P."/>
            <person name="Kerhornou A."/>
            <person name="Nie X."/>
            <person name="Hall N."/>
            <person name="Anjard C."/>
            <person name="Hemphill L."/>
            <person name="Bason N."/>
            <person name="Farbrother P."/>
            <person name="Desany B."/>
            <person name="Just E."/>
            <person name="Morio T."/>
            <person name="Rost R."/>
            <person name="Churcher C."/>
            <person name="Cooper J."/>
            <person name="Haydock S."/>
            <person name="van Driessche N."/>
            <person name="Cronin A."/>
            <person name="Goodhead I."/>
            <person name="Muzny D."/>
            <person name="Mourier T."/>
            <person name="Pain A."/>
            <person name="Lu M."/>
            <person name="Harper D."/>
            <person name="Lindsay R."/>
            <person name="Hauser H."/>
            <person name="James K."/>
            <person name="Quiles M."/>
            <person name="Madan Babu M."/>
            <person name="Saito T."/>
            <person name="Buchrieser C."/>
            <person name="Wardroper A."/>
            <person name="Felder M."/>
            <person name="Thangavelu M."/>
            <person name="Johnson D."/>
            <person name="Knights A."/>
            <person name="Loulseged H."/>
            <person name="Mungall K."/>
            <person name="Oliver K."/>
            <person name="Price C."/>
            <person name="Quail M.A."/>
            <person name="Urushihara H."/>
            <person name="Hernandez J."/>
            <person name="Rabbinowitsch E."/>
            <person name="Steffen D."/>
            <person name="Sanders M."/>
            <person name="Ma J."/>
            <person name="Kohara Y."/>
            <person name="Sharp S."/>
            <person name="Simmonds M."/>
            <person name="Spiegler S."/>
            <person name="Tivey A."/>
            <person name="Sugano S."/>
            <person name="White B."/>
            <person name="Walker D."/>
            <person name="Woodward J."/>
            <person name="Winckler T."/>
            <person name="Tanaka Y."/>
            <person name="Shaulsky G."/>
            <person name="Schleicher M."/>
            <person name="Weinstock G."/>
            <person name="Rosenthal A."/>
            <person name="Cox E.C."/>
            <person name="Chisholm R.L."/>
            <person name="Gibbs R."/>
            <person name="Loomis W.F."/>
            <person name="Platzer M."/>
            <person name="Kay R.R."/>
            <person name="Williams J."/>
            <person name="Dear P.H."/>
            <person name="Noegel A.A."/>
            <person name="Barrell B."/>
            <person name="Kuspa A."/>
        </authorList>
    </citation>
    <scope>NUCLEOTIDE SEQUENCE [LARGE SCALE GENOMIC DNA]</scope>
    <source>
        <strain evidence="2 3">AX4</strain>
    </source>
</reference>
<gene>
    <name evidence="2" type="ORF">DDB_G0277159</name>
</gene>
<dbReference type="FunCoup" id="Q76NZ9">
    <property type="interactions" value="70"/>
</dbReference>
<dbReference type="AlphaFoldDB" id="Q76NZ9"/>
<dbReference type="eggNOG" id="ENOG502RHGJ">
    <property type="taxonomic scope" value="Eukaryota"/>
</dbReference>
<comment type="caution">
    <text evidence="2">The sequence shown here is derived from an EMBL/GenBank/DDBJ whole genome shotgun (WGS) entry which is preliminary data.</text>
</comment>
<dbReference type="EMBL" id="AAFI02000019">
    <property type="protein sequence ID" value="EAL68765.1"/>
    <property type="molecule type" value="Genomic_DNA"/>
</dbReference>
<dbReference type="OMA" id="QYSIDIF"/>
<evidence type="ECO:0000313" key="3">
    <source>
        <dbReference type="Proteomes" id="UP000002195"/>
    </source>
</evidence>
<evidence type="ECO:0000256" key="1">
    <source>
        <dbReference type="SAM" id="MobiDB-lite"/>
    </source>
</evidence>
<dbReference type="HOGENOM" id="CLU_822377_0_0_1"/>
<keyword evidence="3" id="KW-1185">Reference proteome</keyword>
<sequence>MENNEKEIYLYEEDVLPNFLKFSTIPIKEQIKSEYEQKILKIKKEFYISGNKKKELAEWYLELIENQTDKFLIEEDSFNFSVIPVMYLDTPPSSMSEIDRDLIIVRKHMDNLSFTKKENNNQQPQPQSLQQQQPQQPKQHNTLIYNKLVSQLIIQVHRLIDIFIKESLCILYNELSDLSDQYSIDIFLNNPLVPLNHIEQQQQQQQESHQSNEQIKIYNTMKLNNEFDFNKFQNNCKQIIERIQRKQQQNKVKEINFSPLIELLKDTNHLNKMQQYDKDFFSMDHSILSADDPVVGVTGFVLNRLHRLENELKTIQQHWNSTSINSFNQNYQTSSLRR</sequence>
<dbReference type="dictyBase" id="DDB_G0277159"/>
<dbReference type="RefSeq" id="XP_642795.1">
    <property type="nucleotide sequence ID" value="XM_637703.1"/>
</dbReference>
<dbReference type="VEuPathDB" id="AmoebaDB:DDB_G0277159"/>
<name>Q76NZ9_DICDI</name>
<evidence type="ECO:0000313" key="2">
    <source>
        <dbReference type="EMBL" id="EAL68765.1"/>
    </source>
</evidence>